<dbReference type="InterPro" id="IPR036388">
    <property type="entry name" value="WH-like_DNA-bd_sf"/>
</dbReference>
<dbReference type="OrthoDB" id="272266at2759"/>
<dbReference type="EMBL" id="KN880458">
    <property type="protein sequence ID" value="KIY71130.1"/>
    <property type="molecule type" value="Genomic_DNA"/>
</dbReference>
<dbReference type="Gene3D" id="1.10.10.10">
    <property type="entry name" value="Winged helix-like DNA-binding domain superfamily/Winged helix DNA-binding domain"/>
    <property type="match status" value="1"/>
</dbReference>
<comment type="subcellular location">
    <subcellularLocation>
        <location evidence="1">Nucleus</location>
    </subcellularLocation>
</comment>
<keyword evidence="8" id="KW-1185">Reference proteome</keyword>
<dbReference type="InterPro" id="IPR010776">
    <property type="entry name" value="Hop2_WH_dom"/>
</dbReference>
<dbReference type="PANTHER" id="PTHR15938">
    <property type="entry name" value="TBP-1 INTERACTING PROTEIN"/>
    <property type="match status" value="1"/>
</dbReference>
<protein>
    <submittedName>
        <fullName evidence="7">TBPIP-domain-containing protein</fullName>
    </submittedName>
</protein>
<dbReference type="AlphaFoldDB" id="A0A0D7BLN8"/>
<dbReference type="GO" id="GO:0000794">
    <property type="term" value="C:condensed nuclear chromosome"/>
    <property type="evidence" value="ECO:0007669"/>
    <property type="project" value="TreeGrafter"/>
</dbReference>
<keyword evidence="5" id="KW-0469">Meiosis</keyword>
<evidence type="ECO:0000256" key="2">
    <source>
        <dbReference type="ARBA" id="ARBA00007922"/>
    </source>
</evidence>
<keyword evidence="3" id="KW-0233">DNA recombination</keyword>
<organism evidence="7 8">
    <name type="scientific">Cylindrobasidium torrendii FP15055 ss-10</name>
    <dbReference type="NCBI Taxonomy" id="1314674"/>
    <lineage>
        <taxon>Eukaryota</taxon>
        <taxon>Fungi</taxon>
        <taxon>Dikarya</taxon>
        <taxon>Basidiomycota</taxon>
        <taxon>Agaricomycotina</taxon>
        <taxon>Agaricomycetes</taxon>
        <taxon>Agaricomycetidae</taxon>
        <taxon>Agaricales</taxon>
        <taxon>Marasmiineae</taxon>
        <taxon>Physalacriaceae</taxon>
        <taxon>Cylindrobasidium</taxon>
    </lineage>
</organism>
<feature type="domain" description="Homologous-pairing protein 2 winged helix" evidence="6">
    <location>
        <begin position="2"/>
        <end position="42"/>
    </location>
</feature>
<dbReference type="GO" id="GO:0003690">
    <property type="term" value="F:double-stranded DNA binding"/>
    <property type="evidence" value="ECO:0007669"/>
    <property type="project" value="TreeGrafter"/>
</dbReference>
<dbReference type="GO" id="GO:0010774">
    <property type="term" value="P:meiotic strand invasion involved in reciprocal meiotic recombination"/>
    <property type="evidence" value="ECO:0007669"/>
    <property type="project" value="TreeGrafter"/>
</dbReference>
<accession>A0A0D7BLN8</accession>
<evidence type="ECO:0000313" key="8">
    <source>
        <dbReference type="Proteomes" id="UP000054007"/>
    </source>
</evidence>
<evidence type="ECO:0000259" key="6">
    <source>
        <dbReference type="Pfam" id="PF07106"/>
    </source>
</evidence>
<evidence type="ECO:0000256" key="3">
    <source>
        <dbReference type="ARBA" id="ARBA00023172"/>
    </source>
</evidence>
<dbReference type="Pfam" id="PF07106">
    <property type="entry name" value="WHD_TBPIP"/>
    <property type="match status" value="1"/>
</dbReference>
<dbReference type="GO" id="GO:0000709">
    <property type="term" value="P:meiotic joint molecule formation"/>
    <property type="evidence" value="ECO:0007669"/>
    <property type="project" value="TreeGrafter"/>
</dbReference>
<dbReference type="GO" id="GO:0120230">
    <property type="term" value="F:recombinase activator activity"/>
    <property type="evidence" value="ECO:0007669"/>
    <property type="project" value="TreeGrafter"/>
</dbReference>
<keyword evidence="4" id="KW-0539">Nucleus</keyword>
<sequence length="204" mass="22673">MNRPYGAVDVAANLKGAVPKTATQRVLVSLAEKGELTMKTYGMFSHLPRCKLDTVPAEQITQLEEEYKQTNEENKSLGTDVRVATSELAKLKNTPADDELSTQIAEVTAAVEERCKALKPLRGASSLISAEDLANVDADWVRWRAEWVRRRNIFKSLWGFATDSLPPQEVTELADDLGIEQDSGEHATLEKSVICQPTSMKRKR</sequence>
<proteinExistence type="inferred from homology"/>
<comment type="similarity">
    <text evidence="2">Belongs to the HOP2 family.</text>
</comment>
<evidence type="ECO:0000256" key="4">
    <source>
        <dbReference type="ARBA" id="ARBA00023242"/>
    </source>
</evidence>
<gene>
    <name evidence="7" type="ORF">CYLTODRAFT_390944</name>
</gene>
<dbReference type="GO" id="GO:0007129">
    <property type="term" value="P:homologous chromosome pairing at meiosis"/>
    <property type="evidence" value="ECO:0007669"/>
    <property type="project" value="TreeGrafter"/>
</dbReference>
<name>A0A0D7BLN8_9AGAR</name>
<reference evidence="7 8" key="1">
    <citation type="journal article" date="2015" name="Fungal Genet. Biol.">
        <title>Evolution of novel wood decay mechanisms in Agaricales revealed by the genome sequences of Fistulina hepatica and Cylindrobasidium torrendii.</title>
        <authorList>
            <person name="Floudas D."/>
            <person name="Held B.W."/>
            <person name="Riley R."/>
            <person name="Nagy L.G."/>
            <person name="Koehler G."/>
            <person name="Ransdell A.S."/>
            <person name="Younus H."/>
            <person name="Chow J."/>
            <person name="Chiniquy J."/>
            <person name="Lipzen A."/>
            <person name="Tritt A."/>
            <person name="Sun H."/>
            <person name="Haridas S."/>
            <person name="LaButti K."/>
            <person name="Ohm R.A."/>
            <person name="Kues U."/>
            <person name="Blanchette R.A."/>
            <person name="Grigoriev I.V."/>
            <person name="Minto R.E."/>
            <person name="Hibbett D.S."/>
        </authorList>
    </citation>
    <scope>NUCLEOTIDE SEQUENCE [LARGE SCALE GENOMIC DNA]</scope>
    <source>
        <strain evidence="7 8">FP15055 ss-10</strain>
    </source>
</reference>
<evidence type="ECO:0000313" key="7">
    <source>
        <dbReference type="EMBL" id="KIY71130.1"/>
    </source>
</evidence>
<dbReference type="STRING" id="1314674.A0A0D7BLN8"/>
<evidence type="ECO:0000256" key="5">
    <source>
        <dbReference type="ARBA" id="ARBA00023254"/>
    </source>
</evidence>
<dbReference type="GO" id="GO:0120231">
    <property type="term" value="C:DNA recombinase auxiliary factor complex"/>
    <property type="evidence" value="ECO:0007669"/>
    <property type="project" value="TreeGrafter"/>
</dbReference>
<dbReference type="Proteomes" id="UP000054007">
    <property type="component" value="Unassembled WGS sequence"/>
</dbReference>
<dbReference type="PANTHER" id="PTHR15938:SF0">
    <property type="entry name" value="HOMOLOGOUS-PAIRING PROTEIN 2 HOMOLOG"/>
    <property type="match status" value="1"/>
</dbReference>
<evidence type="ECO:0000256" key="1">
    <source>
        <dbReference type="ARBA" id="ARBA00004123"/>
    </source>
</evidence>